<keyword evidence="1" id="KW-1133">Transmembrane helix</keyword>
<evidence type="ECO:0000313" key="2">
    <source>
        <dbReference type="EMBL" id="CEK79696.1"/>
    </source>
</evidence>
<sequence>MRQDDDWKWHDIPCGSLSFHYNYICQFPLNKPGDVTGRVSSSAANQTHDNGYSTILAIIIGVSTTLLLIMGIIFLVLYWHDRKRKLKSNGALVHFSNNTYNGPLNGSTHPASHVPPIPTSPVPYSSDERLYLDPKENEDSKNNFQNISFSAKGRNCYQQRTRPSQPICSPPGTNLELGACGGSDAEKELQVPLMATAQKTNCELVETNCASSESLECCSLNHGEYIDMKSLAQKKDKSIKIDDGKHTYSNVDHRDSGIENLYEVLH</sequence>
<accession>A0A0B7AHY7</accession>
<dbReference type="AlphaFoldDB" id="A0A0B7AHY7"/>
<organism evidence="2">
    <name type="scientific">Arion vulgaris</name>
    <dbReference type="NCBI Taxonomy" id="1028688"/>
    <lineage>
        <taxon>Eukaryota</taxon>
        <taxon>Metazoa</taxon>
        <taxon>Spiralia</taxon>
        <taxon>Lophotrochozoa</taxon>
        <taxon>Mollusca</taxon>
        <taxon>Gastropoda</taxon>
        <taxon>Heterobranchia</taxon>
        <taxon>Euthyneura</taxon>
        <taxon>Panpulmonata</taxon>
        <taxon>Eupulmonata</taxon>
        <taxon>Stylommatophora</taxon>
        <taxon>Helicina</taxon>
        <taxon>Arionoidea</taxon>
        <taxon>Arionidae</taxon>
        <taxon>Arion</taxon>
    </lineage>
</organism>
<feature type="transmembrane region" description="Helical" evidence="1">
    <location>
        <begin position="55"/>
        <end position="79"/>
    </location>
</feature>
<protein>
    <recommendedName>
        <fullName evidence="3">C-type lectin domain-containing protein</fullName>
    </recommendedName>
</protein>
<evidence type="ECO:0008006" key="3">
    <source>
        <dbReference type="Google" id="ProtNLM"/>
    </source>
</evidence>
<keyword evidence="1" id="KW-0812">Transmembrane</keyword>
<dbReference type="EMBL" id="HACG01032831">
    <property type="protein sequence ID" value="CEK79696.1"/>
    <property type="molecule type" value="Transcribed_RNA"/>
</dbReference>
<gene>
    <name evidence="2" type="primary">ORF116895</name>
</gene>
<name>A0A0B7AHY7_9EUPU</name>
<keyword evidence="1" id="KW-0472">Membrane</keyword>
<reference evidence="2" key="1">
    <citation type="submission" date="2014-12" db="EMBL/GenBank/DDBJ databases">
        <title>Insight into the proteome of Arion vulgaris.</title>
        <authorList>
            <person name="Aradska J."/>
            <person name="Bulat T."/>
            <person name="Smidak R."/>
            <person name="Sarate P."/>
            <person name="Gangsoo J."/>
            <person name="Sialana F."/>
            <person name="Bilban M."/>
            <person name="Lubec G."/>
        </authorList>
    </citation>
    <scope>NUCLEOTIDE SEQUENCE</scope>
    <source>
        <tissue evidence="2">Skin</tissue>
    </source>
</reference>
<proteinExistence type="predicted"/>
<evidence type="ECO:0000256" key="1">
    <source>
        <dbReference type="SAM" id="Phobius"/>
    </source>
</evidence>